<name>A0A9J7LYX4_BRAFL</name>
<keyword evidence="2" id="KW-0732">Signal</keyword>
<feature type="signal peptide" evidence="2">
    <location>
        <begin position="1"/>
        <end position="21"/>
    </location>
</feature>
<organism evidence="3 4">
    <name type="scientific">Branchiostoma floridae</name>
    <name type="common">Florida lancelet</name>
    <name type="synonym">Amphioxus</name>
    <dbReference type="NCBI Taxonomy" id="7739"/>
    <lineage>
        <taxon>Eukaryota</taxon>
        <taxon>Metazoa</taxon>
        <taxon>Chordata</taxon>
        <taxon>Cephalochordata</taxon>
        <taxon>Leptocardii</taxon>
        <taxon>Amphioxiformes</taxon>
        <taxon>Branchiostomatidae</taxon>
        <taxon>Branchiostoma</taxon>
    </lineage>
</organism>
<feature type="chain" id="PRO_5039942463" evidence="2">
    <location>
        <begin position="22"/>
        <end position="114"/>
    </location>
</feature>
<dbReference type="GeneID" id="118426319"/>
<reference evidence="3" key="1">
    <citation type="journal article" date="2020" name="Nat. Ecol. Evol.">
        <title>Deeply conserved synteny resolves early events in vertebrate evolution.</title>
        <authorList>
            <person name="Simakov O."/>
            <person name="Marletaz F."/>
            <person name="Yue J.X."/>
            <person name="O'Connell B."/>
            <person name="Jenkins J."/>
            <person name="Brandt A."/>
            <person name="Calef R."/>
            <person name="Tung C.H."/>
            <person name="Huang T.K."/>
            <person name="Schmutz J."/>
            <person name="Satoh N."/>
            <person name="Yu J.K."/>
            <person name="Putnam N.H."/>
            <person name="Green R.E."/>
            <person name="Rokhsar D.S."/>
        </authorList>
    </citation>
    <scope>NUCLEOTIDE SEQUENCE [LARGE SCALE GENOMIC DNA]</scope>
    <source>
        <strain evidence="3">S238N-H82</strain>
    </source>
</reference>
<reference evidence="4" key="2">
    <citation type="submission" date="2025-08" db="UniProtKB">
        <authorList>
            <consortium name="RefSeq"/>
        </authorList>
    </citation>
    <scope>IDENTIFICATION</scope>
    <source>
        <strain evidence="4">S238N-H82</strain>
        <tissue evidence="4">Testes</tissue>
    </source>
</reference>
<dbReference type="RefSeq" id="XP_035691522.1">
    <property type="nucleotide sequence ID" value="XM_035835629.1"/>
</dbReference>
<gene>
    <name evidence="4" type="primary">LOC118426319</name>
</gene>
<dbReference type="AlphaFoldDB" id="A0A9J7LYX4"/>
<evidence type="ECO:0000256" key="2">
    <source>
        <dbReference type="SAM" id="SignalP"/>
    </source>
</evidence>
<proteinExistence type="predicted"/>
<keyword evidence="1" id="KW-0175">Coiled coil</keyword>
<dbReference type="Proteomes" id="UP000001554">
    <property type="component" value="Chromosome 11"/>
</dbReference>
<accession>A0A9J7LYX4</accession>
<keyword evidence="3" id="KW-1185">Reference proteome</keyword>
<evidence type="ECO:0000256" key="1">
    <source>
        <dbReference type="SAM" id="Coils"/>
    </source>
</evidence>
<sequence>MNMKVTLLIAVMLASTIMVESYGVNWGRRRRKLNKKAEGQANLDMLKEFLEMDGSNGDLNGATFEKKVAALEEADAELEEDVKEVEEDAALGLVEEELEELEEELEEVNNGLKE</sequence>
<evidence type="ECO:0000313" key="3">
    <source>
        <dbReference type="Proteomes" id="UP000001554"/>
    </source>
</evidence>
<evidence type="ECO:0000313" key="4">
    <source>
        <dbReference type="RefSeq" id="XP_035691522.1"/>
    </source>
</evidence>
<feature type="coiled-coil region" evidence="1">
    <location>
        <begin position="68"/>
        <end position="114"/>
    </location>
</feature>
<protein>
    <submittedName>
        <fullName evidence="4">Uncharacterized protein LOC118426319 isoform X3</fullName>
    </submittedName>
</protein>